<dbReference type="GO" id="GO:0016791">
    <property type="term" value="F:phosphatase activity"/>
    <property type="evidence" value="ECO:0007669"/>
    <property type="project" value="TreeGrafter"/>
</dbReference>
<proteinExistence type="predicted"/>
<dbReference type="PANTHER" id="PTHR10000">
    <property type="entry name" value="PHOSPHOSERINE PHOSPHATASE"/>
    <property type="match status" value="1"/>
</dbReference>
<reference evidence="1 2" key="1">
    <citation type="submission" date="2019-10" db="EMBL/GenBank/DDBJ databases">
        <title>Genomic analysis of Raineyella sp. CBA3103.</title>
        <authorList>
            <person name="Roh S.W."/>
        </authorList>
    </citation>
    <scope>NUCLEOTIDE SEQUENCE [LARGE SCALE GENOMIC DNA]</scope>
    <source>
        <strain evidence="1 2">CBA3103</strain>
    </source>
</reference>
<dbReference type="GO" id="GO:0005829">
    <property type="term" value="C:cytosol"/>
    <property type="evidence" value="ECO:0007669"/>
    <property type="project" value="TreeGrafter"/>
</dbReference>
<dbReference type="Gene3D" id="3.40.50.1000">
    <property type="entry name" value="HAD superfamily/HAD-like"/>
    <property type="match status" value="1"/>
</dbReference>
<dbReference type="InterPro" id="IPR023214">
    <property type="entry name" value="HAD_sf"/>
</dbReference>
<dbReference type="Gene3D" id="3.30.1240.10">
    <property type="match status" value="1"/>
</dbReference>
<dbReference type="Proteomes" id="UP000386847">
    <property type="component" value="Chromosome"/>
</dbReference>
<dbReference type="AlphaFoldDB" id="A0A5Q2FDQ5"/>
<dbReference type="PANTHER" id="PTHR10000:SF53">
    <property type="entry name" value="5-AMINO-6-(5-PHOSPHO-D-RIBITYLAMINO)URACIL PHOSPHATASE YBJI-RELATED"/>
    <property type="match status" value="1"/>
</dbReference>
<dbReference type="InterPro" id="IPR036412">
    <property type="entry name" value="HAD-like_sf"/>
</dbReference>
<accession>A0A5Q2FDQ5</accession>
<name>A0A5Q2FDQ5_9ACTN</name>
<dbReference type="CDD" id="cd07518">
    <property type="entry name" value="HAD_YbiV-Like"/>
    <property type="match status" value="1"/>
</dbReference>
<dbReference type="Pfam" id="PF08282">
    <property type="entry name" value="Hydrolase_3"/>
    <property type="match status" value="1"/>
</dbReference>
<dbReference type="NCBIfam" id="TIGR01484">
    <property type="entry name" value="HAD-SF-IIB"/>
    <property type="match status" value="1"/>
</dbReference>
<gene>
    <name evidence="1" type="ORF">Rai3103_05955</name>
</gene>
<dbReference type="GO" id="GO:0000287">
    <property type="term" value="F:magnesium ion binding"/>
    <property type="evidence" value="ECO:0007669"/>
    <property type="project" value="TreeGrafter"/>
</dbReference>
<evidence type="ECO:0000313" key="2">
    <source>
        <dbReference type="Proteomes" id="UP000386847"/>
    </source>
</evidence>
<dbReference type="EMBL" id="CP045725">
    <property type="protein sequence ID" value="QGF25102.1"/>
    <property type="molecule type" value="Genomic_DNA"/>
</dbReference>
<dbReference type="InterPro" id="IPR006379">
    <property type="entry name" value="HAD-SF_hydro_IIB"/>
</dbReference>
<evidence type="ECO:0000313" key="1">
    <source>
        <dbReference type="EMBL" id="QGF25102.1"/>
    </source>
</evidence>
<keyword evidence="1" id="KW-0378">Hydrolase</keyword>
<dbReference type="NCBIfam" id="TIGR00099">
    <property type="entry name" value="Cof-subfamily"/>
    <property type="match status" value="1"/>
</dbReference>
<sequence length="262" mass="28486">MDGTLLDDEGRVPEGLWALLGRLAERGIAFAPASGRQYATLRRTFERSSEGMVFIAENGSYVVRDDREVSSVTLDRPFVEDTIRRVRDLADQGRDVGTVLCGKRSAYIERTDPRFVAQAEPYYAALATVDDLLEPEDEILKIAVFDFTDSAATAAALAPLRATHQVIPSSHHWVDLMAPAVNKGAAIGRLQQAMGIGPSNTLAFGDYLNDLEMMGAVEHSFAMANAHPDVLSAARYVAPSNAEHGVIRVLSALLARDAFVRV</sequence>
<dbReference type="InterPro" id="IPR000150">
    <property type="entry name" value="Cof"/>
</dbReference>
<organism evidence="1 2">
    <name type="scientific">Raineyella fluvialis</name>
    <dbReference type="NCBI Taxonomy" id="2662261"/>
    <lineage>
        <taxon>Bacteria</taxon>
        <taxon>Bacillati</taxon>
        <taxon>Actinomycetota</taxon>
        <taxon>Actinomycetes</taxon>
        <taxon>Propionibacteriales</taxon>
        <taxon>Propionibacteriaceae</taxon>
        <taxon>Raineyella</taxon>
    </lineage>
</organism>
<dbReference type="SUPFAM" id="SSF56784">
    <property type="entry name" value="HAD-like"/>
    <property type="match status" value="1"/>
</dbReference>
<keyword evidence="2" id="KW-1185">Reference proteome</keyword>
<protein>
    <submittedName>
        <fullName evidence="1">Cof-type HAD-IIB family hydrolase</fullName>
    </submittedName>
</protein>
<dbReference type="KEGG" id="rain:Rai3103_05955"/>